<gene>
    <name evidence="1" type="ORF">H5410_051458</name>
</gene>
<proteinExistence type="predicted"/>
<comment type="caution">
    <text evidence="1">The sequence shown here is derived from an EMBL/GenBank/DDBJ whole genome shotgun (WGS) entry which is preliminary data.</text>
</comment>
<dbReference type="OrthoDB" id="427924at2759"/>
<keyword evidence="2" id="KW-1185">Reference proteome</keyword>
<dbReference type="Proteomes" id="UP000824120">
    <property type="component" value="Chromosome 10"/>
</dbReference>
<dbReference type="AlphaFoldDB" id="A0A9J5WZK9"/>
<evidence type="ECO:0000313" key="2">
    <source>
        <dbReference type="Proteomes" id="UP000824120"/>
    </source>
</evidence>
<dbReference type="EMBL" id="JACXVP010000010">
    <property type="protein sequence ID" value="KAG5580831.1"/>
    <property type="molecule type" value="Genomic_DNA"/>
</dbReference>
<accession>A0A9J5WZK9</accession>
<reference evidence="1 2" key="1">
    <citation type="submission" date="2020-09" db="EMBL/GenBank/DDBJ databases">
        <title>De no assembly of potato wild relative species, Solanum commersonii.</title>
        <authorList>
            <person name="Cho K."/>
        </authorList>
    </citation>
    <scope>NUCLEOTIDE SEQUENCE [LARGE SCALE GENOMIC DNA]</scope>
    <source>
        <strain evidence="1">LZ3.2</strain>
        <tissue evidence="1">Leaf</tissue>
    </source>
</reference>
<evidence type="ECO:0000313" key="1">
    <source>
        <dbReference type="EMBL" id="KAG5580831.1"/>
    </source>
</evidence>
<name>A0A9J5WZK9_SOLCO</name>
<protein>
    <submittedName>
        <fullName evidence="1">Uncharacterized protein</fullName>
    </submittedName>
</protein>
<organism evidence="1 2">
    <name type="scientific">Solanum commersonii</name>
    <name type="common">Commerson's wild potato</name>
    <name type="synonym">Commerson's nightshade</name>
    <dbReference type="NCBI Taxonomy" id="4109"/>
    <lineage>
        <taxon>Eukaryota</taxon>
        <taxon>Viridiplantae</taxon>
        <taxon>Streptophyta</taxon>
        <taxon>Embryophyta</taxon>
        <taxon>Tracheophyta</taxon>
        <taxon>Spermatophyta</taxon>
        <taxon>Magnoliopsida</taxon>
        <taxon>eudicotyledons</taxon>
        <taxon>Gunneridae</taxon>
        <taxon>Pentapetalae</taxon>
        <taxon>asterids</taxon>
        <taxon>lamiids</taxon>
        <taxon>Solanales</taxon>
        <taxon>Solanaceae</taxon>
        <taxon>Solanoideae</taxon>
        <taxon>Solaneae</taxon>
        <taxon>Solanum</taxon>
    </lineage>
</organism>
<sequence>MLKRKYATVAHEMLTIVKCVLKFEDDLYNRNFKPDASKLMFARWQTQLAPFDFEILYKKGSDNSLPDFLSREYIQNELITILKILPFNQDIKELICWKIIDGMLIDLFQSIEETNNYYDAYWV</sequence>